<reference evidence="9" key="2">
    <citation type="submission" date="2020-11" db="EMBL/GenBank/DDBJ databases">
        <authorList>
            <person name="McCartney M.A."/>
            <person name="Auch B."/>
            <person name="Kono T."/>
            <person name="Mallez S."/>
            <person name="Becker A."/>
            <person name="Gohl D.M."/>
            <person name="Silverstein K.A.T."/>
            <person name="Koren S."/>
            <person name="Bechman K.B."/>
            <person name="Herman A."/>
            <person name="Abrahante J.E."/>
            <person name="Garbe J."/>
        </authorList>
    </citation>
    <scope>NUCLEOTIDE SEQUENCE</scope>
    <source>
        <strain evidence="9">Duluth1</strain>
        <tissue evidence="9">Whole animal</tissue>
    </source>
</reference>
<evidence type="ECO:0008006" key="11">
    <source>
        <dbReference type="Google" id="ProtNLM"/>
    </source>
</evidence>
<dbReference type="GO" id="GO:0004508">
    <property type="term" value="F:steroid 17-alpha-monooxygenase activity"/>
    <property type="evidence" value="ECO:0007669"/>
    <property type="project" value="TreeGrafter"/>
</dbReference>
<dbReference type="Proteomes" id="UP000828390">
    <property type="component" value="Unassembled WGS sequence"/>
</dbReference>
<evidence type="ECO:0000256" key="2">
    <source>
        <dbReference type="ARBA" id="ARBA00022617"/>
    </source>
</evidence>
<keyword evidence="5 7" id="KW-0408">Iron</keyword>
<sequence>MMSVTDILIICTCASSFVFILFSCSSLRNRNRRLPPGPKGYLCCGNSFQIDSDHIHHNLKGLHDDYGKIIKFQIFGTKVISLSSAKYISEAFELNPSCQIANDRPTNSTSDIFYGRKHIGLADWNFITSLMREFHKLSAILVFEKGGKLDQLFETEIKLLHLTFISGRNVDINPHLHLRLFLQHLMSILLIGETLDRSVPDNNVLWEFIDLLYVLIDPSVDGALRTFPFLRRLPGYYGNIYRQTIIARDKVAKRFYEDRKASYRPGNIRGLVDVCILNQLEELNKTGNSWLTDEHIKGLIFDTLAAGMTEILKTLRLFLLLMCHHPEVQTRLHVEVETIIGSERFPCPEDLKWMPYTQAVMLEIWRYGSQTPLAIPHLCRKDVELDGYLIEAGSVIFPNLYAVHHDEVTWGDPWEFRPERFLNESGEPLPSDHTLMQNIIPFSVGKRACPGQEFARSRIFVTMASLMQRVRVIPPENSNLPPADPRLYSKAYPMTEPQFECRFLPREDSII</sequence>
<comment type="similarity">
    <text evidence="1 8">Belongs to the cytochrome P450 family.</text>
</comment>
<protein>
    <recommendedName>
        <fullName evidence="11">Cytochrome P450</fullName>
    </recommendedName>
</protein>
<dbReference type="InterPro" id="IPR001128">
    <property type="entry name" value="Cyt_P450"/>
</dbReference>
<dbReference type="SUPFAM" id="SSF48264">
    <property type="entry name" value="Cytochrome P450"/>
    <property type="match status" value="1"/>
</dbReference>
<dbReference type="AlphaFoldDB" id="A0A9D4N369"/>
<evidence type="ECO:0000313" key="10">
    <source>
        <dbReference type="Proteomes" id="UP000828390"/>
    </source>
</evidence>
<dbReference type="GO" id="GO:0042446">
    <property type="term" value="P:hormone biosynthetic process"/>
    <property type="evidence" value="ECO:0007669"/>
    <property type="project" value="TreeGrafter"/>
</dbReference>
<evidence type="ECO:0000256" key="6">
    <source>
        <dbReference type="ARBA" id="ARBA00023033"/>
    </source>
</evidence>
<dbReference type="PRINTS" id="PR00463">
    <property type="entry name" value="EP450I"/>
</dbReference>
<dbReference type="PRINTS" id="PR00385">
    <property type="entry name" value="P450"/>
</dbReference>
<dbReference type="InterPro" id="IPR036396">
    <property type="entry name" value="Cyt_P450_sf"/>
</dbReference>
<dbReference type="GO" id="GO:0005506">
    <property type="term" value="F:iron ion binding"/>
    <property type="evidence" value="ECO:0007669"/>
    <property type="project" value="InterPro"/>
</dbReference>
<name>A0A9D4N369_DREPO</name>
<dbReference type="GO" id="GO:0042448">
    <property type="term" value="P:progesterone metabolic process"/>
    <property type="evidence" value="ECO:0007669"/>
    <property type="project" value="TreeGrafter"/>
</dbReference>
<dbReference type="Gene3D" id="1.10.630.10">
    <property type="entry name" value="Cytochrome P450"/>
    <property type="match status" value="1"/>
</dbReference>
<evidence type="ECO:0000256" key="1">
    <source>
        <dbReference type="ARBA" id="ARBA00010617"/>
    </source>
</evidence>
<dbReference type="PANTHER" id="PTHR24289:SF1">
    <property type="entry name" value="STEROID 17-ALPHA-HYDROXYLASE_17,20 LYASE"/>
    <property type="match status" value="1"/>
</dbReference>
<dbReference type="InterPro" id="IPR002401">
    <property type="entry name" value="Cyt_P450_E_grp-I"/>
</dbReference>
<organism evidence="9 10">
    <name type="scientific">Dreissena polymorpha</name>
    <name type="common">Zebra mussel</name>
    <name type="synonym">Mytilus polymorpha</name>
    <dbReference type="NCBI Taxonomy" id="45954"/>
    <lineage>
        <taxon>Eukaryota</taxon>
        <taxon>Metazoa</taxon>
        <taxon>Spiralia</taxon>
        <taxon>Lophotrochozoa</taxon>
        <taxon>Mollusca</taxon>
        <taxon>Bivalvia</taxon>
        <taxon>Autobranchia</taxon>
        <taxon>Heteroconchia</taxon>
        <taxon>Euheterodonta</taxon>
        <taxon>Imparidentia</taxon>
        <taxon>Neoheterodontei</taxon>
        <taxon>Myida</taxon>
        <taxon>Dreissenoidea</taxon>
        <taxon>Dreissenidae</taxon>
        <taxon>Dreissena</taxon>
    </lineage>
</organism>
<dbReference type="InterPro" id="IPR017972">
    <property type="entry name" value="Cyt_P450_CS"/>
</dbReference>
<proteinExistence type="inferred from homology"/>
<gene>
    <name evidence="9" type="ORF">DPMN_009924</name>
</gene>
<evidence type="ECO:0000256" key="7">
    <source>
        <dbReference type="PIRSR" id="PIRSR602401-1"/>
    </source>
</evidence>
<dbReference type="Pfam" id="PF00067">
    <property type="entry name" value="p450"/>
    <property type="match status" value="1"/>
</dbReference>
<evidence type="ECO:0000256" key="3">
    <source>
        <dbReference type="ARBA" id="ARBA00022723"/>
    </source>
</evidence>
<keyword evidence="3 7" id="KW-0479">Metal-binding</keyword>
<dbReference type="GO" id="GO:0020037">
    <property type="term" value="F:heme binding"/>
    <property type="evidence" value="ECO:0007669"/>
    <property type="project" value="InterPro"/>
</dbReference>
<evidence type="ECO:0000256" key="8">
    <source>
        <dbReference type="RuleBase" id="RU000461"/>
    </source>
</evidence>
<feature type="binding site" description="axial binding residue" evidence="7">
    <location>
        <position position="449"/>
    </location>
    <ligand>
        <name>heme</name>
        <dbReference type="ChEBI" id="CHEBI:30413"/>
    </ligand>
    <ligandPart>
        <name>Fe</name>
        <dbReference type="ChEBI" id="CHEBI:18248"/>
    </ligandPart>
</feature>
<dbReference type="PROSITE" id="PS00086">
    <property type="entry name" value="CYTOCHROME_P450"/>
    <property type="match status" value="1"/>
</dbReference>
<comment type="caution">
    <text evidence="9">The sequence shown here is derived from an EMBL/GenBank/DDBJ whole genome shotgun (WGS) entry which is preliminary data.</text>
</comment>
<keyword evidence="6 8" id="KW-0503">Monooxygenase</keyword>
<evidence type="ECO:0000256" key="4">
    <source>
        <dbReference type="ARBA" id="ARBA00023002"/>
    </source>
</evidence>
<keyword evidence="10" id="KW-1185">Reference proteome</keyword>
<dbReference type="EMBL" id="JAIWYP010000001">
    <property type="protein sequence ID" value="KAH3885927.1"/>
    <property type="molecule type" value="Genomic_DNA"/>
</dbReference>
<evidence type="ECO:0000313" key="9">
    <source>
        <dbReference type="EMBL" id="KAH3885927.1"/>
    </source>
</evidence>
<accession>A0A9D4N369</accession>
<keyword evidence="2 7" id="KW-0349">Heme</keyword>
<evidence type="ECO:0000256" key="5">
    <source>
        <dbReference type="ARBA" id="ARBA00023004"/>
    </source>
</evidence>
<dbReference type="PANTHER" id="PTHR24289">
    <property type="entry name" value="STEROID 17-ALPHA-HYDROXYLASE/17,20 LYASE"/>
    <property type="match status" value="1"/>
</dbReference>
<reference evidence="9" key="1">
    <citation type="journal article" date="2019" name="bioRxiv">
        <title>The Genome of the Zebra Mussel, Dreissena polymorpha: A Resource for Invasive Species Research.</title>
        <authorList>
            <person name="McCartney M.A."/>
            <person name="Auch B."/>
            <person name="Kono T."/>
            <person name="Mallez S."/>
            <person name="Zhang Y."/>
            <person name="Obille A."/>
            <person name="Becker A."/>
            <person name="Abrahante J.E."/>
            <person name="Garbe J."/>
            <person name="Badalamenti J.P."/>
            <person name="Herman A."/>
            <person name="Mangelson H."/>
            <person name="Liachko I."/>
            <person name="Sullivan S."/>
            <person name="Sone E.D."/>
            <person name="Koren S."/>
            <person name="Silverstein K.A.T."/>
            <person name="Beckman K.B."/>
            <person name="Gohl D.M."/>
        </authorList>
    </citation>
    <scope>NUCLEOTIDE SEQUENCE</scope>
    <source>
        <strain evidence="9">Duluth1</strain>
        <tissue evidence="9">Whole animal</tissue>
    </source>
</reference>
<keyword evidence="4 8" id="KW-0560">Oxidoreductase</keyword>
<comment type="cofactor">
    <cofactor evidence="7">
        <name>heme</name>
        <dbReference type="ChEBI" id="CHEBI:30413"/>
    </cofactor>
</comment>